<evidence type="ECO:0000256" key="3">
    <source>
        <dbReference type="ARBA" id="ARBA00012973"/>
    </source>
</evidence>
<evidence type="ECO:0000256" key="9">
    <source>
        <dbReference type="ARBA" id="ARBA00034330"/>
    </source>
</evidence>
<dbReference type="PROSITE" id="PS00816">
    <property type="entry name" value="AIPM_HOMOCIT_SYNTH_2"/>
    <property type="match status" value="1"/>
</dbReference>
<keyword evidence="7" id="KW-0808">Transferase</keyword>
<name>A0ABD3QP44_9STRA</name>
<comment type="pathway">
    <text evidence="1">Amino-acid biosynthesis; L-isoleucine biosynthesis; 2-oxobutanoate from pyruvate: step 1/3.</text>
</comment>
<dbReference type="InterPro" id="IPR002034">
    <property type="entry name" value="AIPM/Hcit_synth_CS"/>
</dbReference>
<feature type="compositionally biased region" description="Basic residues" evidence="10">
    <location>
        <begin position="302"/>
        <end position="314"/>
    </location>
</feature>
<evidence type="ECO:0000256" key="1">
    <source>
        <dbReference type="ARBA" id="ARBA00004743"/>
    </source>
</evidence>
<dbReference type="Gene3D" id="1.10.238.260">
    <property type="match status" value="1"/>
</dbReference>
<proteinExistence type="inferred from homology"/>
<dbReference type="PANTHER" id="PTHR43538:SF1">
    <property type="entry name" value="(R)-CITRAMALATE SYNTHASE"/>
    <property type="match status" value="1"/>
</dbReference>
<dbReference type="GO" id="GO:0003852">
    <property type="term" value="F:2-isopropylmalate synthase activity"/>
    <property type="evidence" value="ECO:0007669"/>
    <property type="project" value="UniProtKB-EC"/>
</dbReference>
<comment type="caution">
    <text evidence="12">The sequence shown here is derived from an EMBL/GenBank/DDBJ whole genome shotgun (WGS) entry which is preliminary data.</text>
</comment>
<evidence type="ECO:0000313" key="13">
    <source>
        <dbReference type="Proteomes" id="UP001530400"/>
    </source>
</evidence>
<dbReference type="InterPro" id="IPR013785">
    <property type="entry name" value="Aldolase_TIM"/>
</dbReference>
<evidence type="ECO:0000256" key="4">
    <source>
        <dbReference type="ARBA" id="ARBA00022325"/>
    </source>
</evidence>
<dbReference type="InterPro" id="IPR054691">
    <property type="entry name" value="LeuA/HCS_post-cat"/>
</dbReference>
<feature type="domain" description="Pyruvate carboxyltransferase" evidence="11">
    <location>
        <begin position="457"/>
        <end position="742"/>
    </location>
</feature>
<dbReference type="Pfam" id="PF08502">
    <property type="entry name" value="LeuA_dimer"/>
    <property type="match status" value="1"/>
</dbReference>
<dbReference type="GO" id="GO:0009097">
    <property type="term" value="P:isoleucine biosynthetic process"/>
    <property type="evidence" value="ECO:0007669"/>
    <property type="project" value="UniProtKB-KW"/>
</dbReference>
<dbReference type="EMBL" id="JALLPJ020000127">
    <property type="protein sequence ID" value="KAL3801676.1"/>
    <property type="molecule type" value="Genomic_DNA"/>
</dbReference>
<comment type="similarity">
    <text evidence="2">Belongs to the alpha-IPM synthase/homocitrate synthase family.</text>
</comment>
<dbReference type="Gene3D" id="3.30.160.270">
    <property type="match status" value="1"/>
</dbReference>
<dbReference type="AlphaFoldDB" id="A0ABD3QP44"/>
<gene>
    <name evidence="12" type="ORF">ACHAWO_008229</name>
</gene>
<dbReference type="GO" id="GO:0009098">
    <property type="term" value="P:L-leucine biosynthetic process"/>
    <property type="evidence" value="ECO:0007669"/>
    <property type="project" value="UniProtKB-ARBA"/>
</dbReference>
<keyword evidence="8" id="KW-0100">Branched-chain amino acid biosynthesis</keyword>
<evidence type="ECO:0000256" key="5">
    <source>
        <dbReference type="ARBA" id="ARBA00022605"/>
    </source>
</evidence>
<reference evidence="12 13" key="1">
    <citation type="submission" date="2024-10" db="EMBL/GenBank/DDBJ databases">
        <title>Updated reference genomes for cyclostephanoid diatoms.</title>
        <authorList>
            <person name="Roberts W.R."/>
            <person name="Alverson A.J."/>
        </authorList>
    </citation>
    <scope>NUCLEOTIDE SEQUENCE [LARGE SCALE GENOMIC DNA]</scope>
    <source>
        <strain evidence="12 13">AJA010-31</strain>
    </source>
</reference>
<dbReference type="Pfam" id="PF22617">
    <property type="entry name" value="HCS_D2"/>
    <property type="match status" value="1"/>
</dbReference>
<dbReference type="InterPro" id="IPR036291">
    <property type="entry name" value="NAD(P)-bd_dom_sf"/>
</dbReference>
<dbReference type="PANTHER" id="PTHR43538">
    <property type="entry name" value="ALPHA-IPM SYNTHASE/HOMOCITRATE SYNTHASE"/>
    <property type="match status" value="1"/>
</dbReference>
<dbReference type="SUPFAM" id="SSF51569">
    <property type="entry name" value="Aldolase"/>
    <property type="match status" value="1"/>
</dbReference>
<dbReference type="SMART" id="SM00917">
    <property type="entry name" value="LeuA_dimer"/>
    <property type="match status" value="1"/>
</dbReference>
<evidence type="ECO:0000256" key="10">
    <source>
        <dbReference type="SAM" id="MobiDB-lite"/>
    </source>
</evidence>
<dbReference type="InterPro" id="IPR013709">
    <property type="entry name" value="2-isopropylmalate_synth_dimer"/>
</dbReference>
<dbReference type="InterPro" id="IPR005675">
    <property type="entry name" value="Citramal_synthase"/>
</dbReference>
<keyword evidence="6" id="KW-0412">Isoleucine biosynthesis</keyword>
<dbReference type="GO" id="GO:0043714">
    <property type="term" value="F:(R)-citramalate synthase activity"/>
    <property type="evidence" value="ECO:0007669"/>
    <property type="project" value="UniProtKB-EC"/>
</dbReference>
<sequence length="1034" mass="112862">MIASLQHASLQHTSLSNVFIGGLGYTGSRIAAIIHNAVPTAKISGTVRSIERRDGLLDFSMRPEWLTGDVHVLDIDDNYIGLDSYGLNDLMEADVIVQTVAPIADFDKDPILAFHYDQLRQSSSLQYVAYLSSTGVYGDHNGDWVSEDDELFCTDAKSLARVQAEIDWGKLEHQIEDSQYVNGKSLPRVDCFRCGGIYGPGRGPLFSSIESLTEAMQSSDEESDAPVKYVNRILVDDISSAILSGICGSRPFYSGGRAYNLVDDDPAPRMAVVAEARRLLIAAKGEEGGGSIPIASPTASKNTRKRISRGTGNKRCKNTRLKTEYGWKPIAPTFREGLAIVRDSLESDPTSKAFTMSTSHSMAKLAALTLVLSPNYGIAFQPSLASSTAIRRTVLHEQPEDVATTALPSAASATVSDWMKEDFEQVQLPKSNDVKAGCYSSSKGLLDQGRIVGPSNVLVYDTTLRDGTQMESISVSCNDKLKIAQRLSTFNMDYIEAGWPGSNPKDEQFFSQAQLLPAEGGFDAVTKSKLVAFGSTRRKNIKACDDGQIRKLIDSGAPTVCIVAKAHLWQVTDIIRADPEENLQMIYDSVSYLTEMGRDVMVDLEHYFDGFKFDKDYTLRCCKAAMEGGAKVLVMCDTNGGSMPWEVDDITRQTIAKCDEFEDELFGAGKKRVTFGMHAHNDCGLAVANSLTAAKAGVGLIQGTVNGIGERTGNADLCSIVPSLALHVDSKMNINDNLKEITSLSRFLDETLNRTPNKGAPYVGHSAFAHKGGLHVAALERSPDSYQHIEPSKVGNQLRVLISELSGRQNILGKIKKLDLDIEDDVVAERALIILDRVKRLESMGYTFEGADASVELMILHSTQGYCPPFRVLDYTAQVYDTNVDSASRVMSKMENGKHNSKNLTASMARATVKVRVLDDPDKSEDDFLDRLEVSEGNGPVDALANALKKALAPSHPSLGNLQLIDYKVRILDPESATQAATRVMIEFSDISTNRKWTTVSVDRNIISASLNALVDGFEYALKDVVASCMLDEF</sequence>
<dbReference type="EC" id="2.3.3.13" evidence="3"/>
<dbReference type="PROSITE" id="PS00815">
    <property type="entry name" value="AIPM_HOMOCIT_SYNTH_1"/>
    <property type="match status" value="1"/>
</dbReference>
<dbReference type="EC" id="2.3.3.21" evidence="9"/>
<keyword evidence="13" id="KW-1185">Reference proteome</keyword>
<dbReference type="InterPro" id="IPR000891">
    <property type="entry name" value="PYR_CT"/>
</dbReference>
<dbReference type="SUPFAM" id="SSF51735">
    <property type="entry name" value="NAD(P)-binding Rossmann-fold domains"/>
    <property type="match status" value="1"/>
</dbReference>
<evidence type="ECO:0000256" key="6">
    <source>
        <dbReference type="ARBA" id="ARBA00022624"/>
    </source>
</evidence>
<dbReference type="InterPro" id="IPR036230">
    <property type="entry name" value="LeuA_allosteric_dom_sf"/>
</dbReference>
<dbReference type="Pfam" id="PF00682">
    <property type="entry name" value="HMGL-like"/>
    <property type="match status" value="1"/>
</dbReference>
<organism evidence="12 13">
    <name type="scientific">Cyclotella atomus</name>
    <dbReference type="NCBI Taxonomy" id="382360"/>
    <lineage>
        <taxon>Eukaryota</taxon>
        <taxon>Sar</taxon>
        <taxon>Stramenopiles</taxon>
        <taxon>Ochrophyta</taxon>
        <taxon>Bacillariophyta</taxon>
        <taxon>Coscinodiscophyceae</taxon>
        <taxon>Thalassiosirophycidae</taxon>
        <taxon>Stephanodiscales</taxon>
        <taxon>Stephanodiscaceae</taxon>
        <taxon>Cyclotella</taxon>
    </lineage>
</organism>
<evidence type="ECO:0000259" key="11">
    <source>
        <dbReference type="PROSITE" id="PS50991"/>
    </source>
</evidence>
<dbReference type="CDD" id="cd07941">
    <property type="entry name" value="DRE_TIM_LeuA3"/>
    <property type="match status" value="1"/>
</dbReference>
<evidence type="ECO:0000313" key="12">
    <source>
        <dbReference type="EMBL" id="KAL3801676.1"/>
    </source>
</evidence>
<keyword evidence="5" id="KW-0028">Amino-acid biosynthesis</keyword>
<dbReference type="Gene3D" id="3.40.50.720">
    <property type="entry name" value="NAD(P)-binding Rossmann-like Domain"/>
    <property type="match status" value="1"/>
</dbReference>
<dbReference type="PROSITE" id="PS50991">
    <property type="entry name" value="PYR_CT"/>
    <property type="match status" value="1"/>
</dbReference>
<protein>
    <recommendedName>
        <fullName evidence="4">(R)-citramalate synthase</fullName>
        <ecNumber evidence="3">2.3.3.13</ecNumber>
        <ecNumber evidence="9">2.3.3.21</ecNumber>
    </recommendedName>
</protein>
<dbReference type="SUPFAM" id="SSF110921">
    <property type="entry name" value="2-isopropylmalate synthase LeuA, allosteric (dimerisation) domain"/>
    <property type="match status" value="1"/>
</dbReference>
<evidence type="ECO:0000256" key="8">
    <source>
        <dbReference type="ARBA" id="ARBA00023304"/>
    </source>
</evidence>
<accession>A0ABD3QP44</accession>
<dbReference type="Gene3D" id="3.20.20.70">
    <property type="entry name" value="Aldolase class I"/>
    <property type="match status" value="1"/>
</dbReference>
<evidence type="ECO:0000256" key="2">
    <source>
        <dbReference type="ARBA" id="ARBA00006154"/>
    </source>
</evidence>
<dbReference type="NCBIfam" id="TIGR00977">
    <property type="entry name" value="citramal_synth"/>
    <property type="match status" value="1"/>
</dbReference>
<feature type="region of interest" description="Disordered" evidence="10">
    <location>
        <begin position="291"/>
        <end position="314"/>
    </location>
</feature>
<evidence type="ECO:0000256" key="7">
    <source>
        <dbReference type="ARBA" id="ARBA00022679"/>
    </source>
</evidence>
<dbReference type="Proteomes" id="UP001530400">
    <property type="component" value="Unassembled WGS sequence"/>
</dbReference>